<comment type="caution">
    <text evidence="6">The sequence shown here is derived from an EMBL/GenBank/DDBJ whole genome shotgun (WGS) entry which is preliminary data.</text>
</comment>
<keyword evidence="1" id="KW-0808">Transferase</keyword>
<evidence type="ECO:0000313" key="6">
    <source>
        <dbReference type="EMBL" id="KAK0150251.1"/>
    </source>
</evidence>
<comment type="caution">
    <text evidence="3">Lacks conserved residue(s) required for the propagation of feature annotation.</text>
</comment>
<dbReference type="Proteomes" id="UP001174136">
    <property type="component" value="Unassembled WGS sequence"/>
</dbReference>
<evidence type="ECO:0000256" key="2">
    <source>
        <dbReference type="ARBA" id="ARBA00022786"/>
    </source>
</evidence>
<evidence type="ECO:0000256" key="3">
    <source>
        <dbReference type="PROSITE-ProRule" id="PRU00104"/>
    </source>
</evidence>
<dbReference type="EMBL" id="JAOPHQ010001543">
    <property type="protein sequence ID" value="KAK0150251.1"/>
    <property type="molecule type" value="Genomic_DNA"/>
</dbReference>
<evidence type="ECO:0000256" key="4">
    <source>
        <dbReference type="SAM" id="MobiDB-lite"/>
    </source>
</evidence>
<dbReference type="InterPro" id="IPR035983">
    <property type="entry name" value="Hect_E3_ubiquitin_ligase"/>
</dbReference>
<feature type="domain" description="HECT" evidence="5">
    <location>
        <begin position="437"/>
        <end position="504"/>
    </location>
</feature>
<dbReference type="InterPro" id="IPR000569">
    <property type="entry name" value="HECT_dom"/>
</dbReference>
<dbReference type="Gene3D" id="3.30.2410.10">
    <property type="entry name" value="Hect, E3 ligase catalytic domain"/>
    <property type="match status" value="1"/>
</dbReference>
<dbReference type="GO" id="GO:0004842">
    <property type="term" value="F:ubiquitin-protein transferase activity"/>
    <property type="evidence" value="ECO:0007669"/>
    <property type="project" value="InterPro"/>
</dbReference>
<name>A0AA47N247_MERPO</name>
<feature type="domain" description="HECT" evidence="5">
    <location>
        <begin position="177"/>
        <end position="217"/>
    </location>
</feature>
<dbReference type="Gene3D" id="3.90.1750.10">
    <property type="entry name" value="Hect, E3 ligase catalytic domains"/>
    <property type="match status" value="1"/>
</dbReference>
<sequence length="616" mass="68526">MNINIGLMQRIGVNLKPVRGKTLPLSTMPEVAAADLLKQAVQKLKTFNKDMDDGPYHLLFPDGSEVVFVLGTEKPFLLSEYKKEIGKPYARITLFVCPYEHFKEDSDSEVIVRTRRSVEFSEADTVTLLCNCRKDSGITVPDIIYDLSQSIDHGRVSRFNVCRSDVWDGALRGFKRSTFSEKCDLLVRFTDDAGVSEEAVDTGGPKREFLTLLMSHLKHRPIFSAPEGHRYISYNAKAVWEDEYFLAGKMIAVSVVHGGPGPHFLSEDLVHFLAGQPTFKATIDLITDEDIGQALRQIESAASLEDLQDCTLQHNSMLQTAGCFRCVKSLEDKMTIVSDFLRWFIIDRNISVIDRFKEGLSALGLYNALQLYPALLSPVLCHVEKQLTAEVLENLFRPDLSPSGSNSRAKEGRTLGFWADYLLDCQEGQTAVSVEEVLMFATGLNSLPPSGLIPQPKLEFIEDSPYPMANTCANTMKLPQLDNFELFRSNMDFGIQNAPGYNHSQPGFNHGQPGFNHSQPGFNHSQPGFNHSQPGFNHSQPGFNHSQPGFNPSQPGFNHSQPGFNHGQPGFNHSQLGFNHGQPGFNHSQPGYNHGQLGFNHSQPGFNHGQPGFNHS</sequence>
<dbReference type="SMART" id="SM00119">
    <property type="entry name" value="HECTc"/>
    <property type="match status" value="1"/>
</dbReference>
<protein>
    <submittedName>
        <fullName evidence="6">G2/M phase-specific E3 ubiquitin-protein ligase</fullName>
    </submittedName>
</protein>
<evidence type="ECO:0000256" key="1">
    <source>
        <dbReference type="ARBA" id="ARBA00022679"/>
    </source>
</evidence>
<dbReference type="AlphaFoldDB" id="A0AA47N247"/>
<feature type="compositionally biased region" description="Polar residues" evidence="4">
    <location>
        <begin position="515"/>
        <end position="563"/>
    </location>
</feature>
<organism evidence="6 7">
    <name type="scientific">Merluccius polli</name>
    <name type="common">Benguela hake</name>
    <name type="synonym">Merluccius cadenati</name>
    <dbReference type="NCBI Taxonomy" id="89951"/>
    <lineage>
        <taxon>Eukaryota</taxon>
        <taxon>Metazoa</taxon>
        <taxon>Chordata</taxon>
        <taxon>Craniata</taxon>
        <taxon>Vertebrata</taxon>
        <taxon>Euteleostomi</taxon>
        <taxon>Actinopterygii</taxon>
        <taxon>Neopterygii</taxon>
        <taxon>Teleostei</taxon>
        <taxon>Neoteleostei</taxon>
        <taxon>Acanthomorphata</taxon>
        <taxon>Zeiogadaria</taxon>
        <taxon>Gadariae</taxon>
        <taxon>Gadiformes</taxon>
        <taxon>Gadoidei</taxon>
        <taxon>Merlucciidae</taxon>
        <taxon>Merluccius</taxon>
    </lineage>
</organism>
<keyword evidence="7" id="KW-1185">Reference proteome</keyword>
<accession>A0AA47N247</accession>
<dbReference type="Pfam" id="PF00632">
    <property type="entry name" value="HECT"/>
    <property type="match status" value="1"/>
</dbReference>
<keyword evidence="2 3" id="KW-0833">Ubl conjugation pathway</keyword>
<proteinExistence type="predicted"/>
<feature type="region of interest" description="Disordered" evidence="4">
    <location>
        <begin position="497"/>
        <end position="616"/>
    </location>
</feature>
<evidence type="ECO:0000313" key="7">
    <source>
        <dbReference type="Proteomes" id="UP001174136"/>
    </source>
</evidence>
<evidence type="ECO:0000259" key="5">
    <source>
        <dbReference type="PROSITE" id="PS50237"/>
    </source>
</evidence>
<feature type="active site" description="Glycyl thioester intermediate" evidence="3">
    <location>
        <position position="472"/>
    </location>
</feature>
<reference evidence="6" key="1">
    <citation type="journal article" date="2023" name="Front. Mar. Sci.">
        <title>A new Merluccius polli reference genome to investigate the effects of global change in West African waters.</title>
        <authorList>
            <person name="Mateo J.L."/>
            <person name="Blanco-Fernandez C."/>
            <person name="Garcia-Vazquez E."/>
            <person name="Machado-Schiaffino G."/>
        </authorList>
    </citation>
    <scope>NUCLEOTIDE SEQUENCE</scope>
    <source>
        <strain evidence="6">C29</strain>
        <tissue evidence="6">Fin</tissue>
    </source>
</reference>
<gene>
    <name evidence="6" type="primary">G2E3_3</name>
    <name evidence="6" type="ORF">N1851_008836</name>
</gene>
<dbReference type="SUPFAM" id="SSF56204">
    <property type="entry name" value="Hect, E3 ligase catalytic domain"/>
    <property type="match status" value="1"/>
</dbReference>
<dbReference type="PROSITE" id="PS50237">
    <property type="entry name" value="HECT"/>
    <property type="match status" value="2"/>
</dbReference>